<name>F0IZ94_ACIMA</name>
<gene>
    <name evidence="2" type="ordered locus">ACMV_17570</name>
</gene>
<evidence type="ECO:0000313" key="2">
    <source>
        <dbReference type="EMBL" id="BAJ81104.1"/>
    </source>
</evidence>
<dbReference type="Gene3D" id="1.10.287.110">
    <property type="entry name" value="DnaJ domain"/>
    <property type="match status" value="1"/>
</dbReference>
<proteinExistence type="predicted"/>
<dbReference type="SMART" id="SM00271">
    <property type="entry name" value="DnaJ"/>
    <property type="match status" value="1"/>
</dbReference>
<organism evidence="2 3">
    <name type="scientific">Acidiphilium multivorum (strain DSM 11245 / JCM 8867 / NBRC 100883 / AIU 301)</name>
    <dbReference type="NCBI Taxonomy" id="926570"/>
    <lineage>
        <taxon>Bacteria</taxon>
        <taxon>Pseudomonadati</taxon>
        <taxon>Pseudomonadota</taxon>
        <taxon>Alphaproteobacteria</taxon>
        <taxon>Acetobacterales</taxon>
        <taxon>Acidocellaceae</taxon>
        <taxon>Acidiphilium</taxon>
    </lineage>
</organism>
<feature type="region of interest" description="Disordered" evidence="1">
    <location>
        <begin position="1"/>
        <end position="25"/>
    </location>
</feature>
<protein>
    <submittedName>
        <fullName evidence="2">Uncharacterized protein</fullName>
    </submittedName>
</protein>
<dbReference type="Pfam" id="PF00226">
    <property type="entry name" value="DnaJ"/>
    <property type="match status" value="1"/>
</dbReference>
<accession>F0IZ94</accession>
<dbReference type="KEGG" id="amv:ACMV_17570"/>
<feature type="compositionally biased region" description="Basic residues" evidence="1">
    <location>
        <begin position="1"/>
        <end position="11"/>
    </location>
</feature>
<dbReference type="InterPro" id="IPR001623">
    <property type="entry name" value="DnaJ_domain"/>
</dbReference>
<dbReference type="AlphaFoldDB" id="F0IZ94"/>
<dbReference type="EMBL" id="AP012035">
    <property type="protein sequence ID" value="BAJ81104.1"/>
    <property type="molecule type" value="Genomic_DNA"/>
</dbReference>
<dbReference type="HOGENOM" id="CLU_096103_0_0_5"/>
<evidence type="ECO:0000256" key="1">
    <source>
        <dbReference type="SAM" id="MobiDB-lite"/>
    </source>
</evidence>
<dbReference type="RefSeq" id="WP_013640163.1">
    <property type="nucleotide sequence ID" value="NC_015186.1"/>
</dbReference>
<dbReference type="SUPFAM" id="SSF46565">
    <property type="entry name" value="Chaperone J-domain"/>
    <property type="match status" value="1"/>
</dbReference>
<keyword evidence="3" id="KW-1185">Reference proteome</keyword>
<dbReference type="PROSITE" id="PS50076">
    <property type="entry name" value="DNAJ_2"/>
    <property type="match status" value="1"/>
</dbReference>
<dbReference type="Proteomes" id="UP000007100">
    <property type="component" value="Chromosome"/>
</dbReference>
<dbReference type="PRINTS" id="PR00625">
    <property type="entry name" value="JDOMAIN"/>
</dbReference>
<evidence type="ECO:0000313" key="3">
    <source>
        <dbReference type="Proteomes" id="UP000007100"/>
    </source>
</evidence>
<reference evidence="2 3" key="1">
    <citation type="submission" date="2010-12" db="EMBL/GenBank/DDBJ databases">
        <title>Whole genome sequence of Acidiphilium multivorum AIU301.</title>
        <authorList>
            <person name="Narita-Yamada S."/>
            <person name="Nakamura S."/>
            <person name="Ito N."/>
            <person name="Takarada H."/>
            <person name="Katano Y."/>
            <person name="Nakazawa H."/>
            <person name="Hosoyama A."/>
            <person name="Yamada R."/>
            <person name="Fujita N."/>
        </authorList>
    </citation>
    <scope>NUCLEOTIDE SEQUENCE [LARGE SCALE GENOMIC DNA]</scope>
    <source>
        <strain evidence="3">DSM 11245 / JCM 8867 / AIU301</strain>
    </source>
</reference>
<dbReference type="InterPro" id="IPR036869">
    <property type="entry name" value="J_dom_sf"/>
</dbReference>
<sequence length="196" mass="21957">MPMTRTTRRVRAFAPDPDAPGRACDMPDCDKQGEYRAPRSREHLRDWHWFCLEHVRAYNAGWDYYKGMSPGEIEAHLRADTAWQRPTWPLGRAGAVGEAVEAELAAFSGLGRARRPEPERAPPELREALDVLGLAWPVTREAVRARYKELAKRHHPDANGGDRSAEERLKTINLAYATLRARLPAAEGQPRAAAGA</sequence>
<dbReference type="CDD" id="cd06257">
    <property type="entry name" value="DnaJ"/>
    <property type="match status" value="1"/>
</dbReference>